<feature type="region of interest" description="Disordered" evidence="2">
    <location>
        <begin position="531"/>
        <end position="550"/>
    </location>
</feature>
<proteinExistence type="predicted"/>
<feature type="compositionally biased region" description="Basic and acidic residues" evidence="2">
    <location>
        <begin position="269"/>
        <end position="280"/>
    </location>
</feature>
<feature type="compositionally biased region" description="Basic and acidic residues" evidence="2">
    <location>
        <begin position="870"/>
        <end position="879"/>
    </location>
</feature>
<dbReference type="InterPro" id="IPR052126">
    <property type="entry name" value="Spindle_Org/Thrombomodulin"/>
</dbReference>
<feature type="region of interest" description="Disordered" evidence="2">
    <location>
        <begin position="952"/>
        <end position="973"/>
    </location>
</feature>
<organism evidence="4 5">
    <name type="scientific">Caerostris darwini</name>
    <dbReference type="NCBI Taxonomy" id="1538125"/>
    <lineage>
        <taxon>Eukaryota</taxon>
        <taxon>Metazoa</taxon>
        <taxon>Ecdysozoa</taxon>
        <taxon>Arthropoda</taxon>
        <taxon>Chelicerata</taxon>
        <taxon>Arachnida</taxon>
        <taxon>Araneae</taxon>
        <taxon>Araneomorphae</taxon>
        <taxon>Entelegynae</taxon>
        <taxon>Araneoidea</taxon>
        <taxon>Araneidae</taxon>
        <taxon>Caerostris</taxon>
    </lineage>
</organism>
<gene>
    <name evidence="4" type="primary">Skeletor_3</name>
    <name evidence="4" type="ORF">CDAR_470301</name>
</gene>
<accession>A0AAV4PTX0</accession>
<keyword evidence="1" id="KW-0677">Repeat</keyword>
<dbReference type="InterPro" id="IPR057443">
    <property type="entry name" value="At5g54830-like"/>
</dbReference>
<evidence type="ECO:0000313" key="4">
    <source>
        <dbReference type="EMBL" id="GIX99365.1"/>
    </source>
</evidence>
<feature type="compositionally biased region" description="Basic and acidic residues" evidence="2">
    <location>
        <begin position="818"/>
        <end position="828"/>
    </location>
</feature>
<dbReference type="AlphaFoldDB" id="A0AAV4PTX0"/>
<feature type="compositionally biased region" description="Polar residues" evidence="2">
    <location>
        <begin position="852"/>
        <end position="869"/>
    </location>
</feature>
<sequence length="1085" mass="122816">MGPSVRNPLYITDSEEGGLYQNLLEATDSQETFFAGVHHDVVNSLYFPTSEGRLCQWSISDEDPEHSVTTSFADSTSALMLSCEPGNPARLIWTPDANTPDNLYYQSFTEKHLGGKIRVLDFCEETTSHSYLQNASSIIAEKSRIKGGHFKPELEREQDFKELEHITNSDSSNKETEVEKEQQDLEQEVGEQYKNTINKISDNNENNLSLKNQRSANIISHQGEENRNIEFDTIKNNSSEEIEISDSSLIEEPLSLDIFQPLMSDALHPHDESERSDKNIHQHQNSEATTVQHNKIPVGVHTTHEKPQMNQKIPSFAVFRNEPPKTPREPPRFRPQFQGGFVPLVLNPVKEKESSSSHNLDLAASHFRRPHRPFLFNESIPFHGTFKPGVPDFSGFNISHYTQDESYPLNHVLDNLPALTGSNPQMIQRPLTSMNGLPPELFQRQPGPAQRLQIFGYLPRQKPLGFGFYRQHAGLSQLPNIRRPNSGEDELSEISSQRVPVAFQSSVENKGKGEGMPHLQIMHIPDRKLKNKPQTNNVIHTPPIQRRPDFVGEGEAPLNSPLFKPPQMHNYPERLPVKNNENLENQRAPTTLKFNGLRNPQGMKQPVPLVKTQFNGMERDNLPSRIPPRGFLRKPNPFMQNSQKEMLPHFPGSQRDTSFLHKAPSHSDIIKPRDRVPNISTSNKFHHRPSIVNPAVVKSAENNEKVKASEDLELPVSKDKEIFPPFLQPEIIQHSKNFRPQLFAVSHSNVQNIPSLMIPNRAQIPPRPILPVKEEIAIKKLPIPMQEFKHQSTADHLIPHADPVALGHLPSDKIEKQRNTAHQNHDLGKANVTIHETPDTFKSDLNKDSRKSNLPPSKFFDSSATVDQSDNLKDTDEKQQFSSNEDDNNNSEKVDVTMIADYPDYDVPFGARLKNSPNNGSTKPKLTSQILNRPFPRKPQLTSTSYLERFTDTPILSTAPEPDIRHSEEDNEKQEFFDTTVLPFLESFTTKEILPAKETDLQNESMNNPQKFEPLFLDDATLEKHKGRKNILPNSSGKDFDHPAFPPKVPDNINLPHISEKPPSHDNGTDYSILNHVLSLIGGSS</sequence>
<feature type="region of interest" description="Disordered" evidence="2">
    <location>
        <begin position="269"/>
        <end position="293"/>
    </location>
</feature>
<protein>
    <recommendedName>
        <fullName evidence="3">At5g54830-like domain-containing protein</fullName>
    </recommendedName>
</protein>
<comment type="caution">
    <text evidence="4">The sequence shown here is derived from an EMBL/GenBank/DDBJ whole genome shotgun (WGS) entry which is preliminary data.</text>
</comment>
<feature type="region of interest" description="Disordered" evidence="2">
    <location>
        <begin position="818"/>
        <end position="893"/>
    </location>
</feature>
<feature type="compositionally biased region" description="Polar residues" evidence="2">
    <location>
        <begin position="282"/>
        <end position="293"/>
    </location>
</feature>
<evidence type="ECO:0000256" key="2">
    <source>
        <dbReference type="SAM" id="MobiDB-lite"/>
    </source>
</evidence>
<name>A0AAV4PTX0_9ARAC</name>
<dbReference type="PANTHER" id="PTHR24036:SF5">
    <property type="entry name" value="THROMBOMODULIN"/>
    <property type="match status" value="1"/>
</dbReference>
<dbReference type="PANTHER" id="PTHR24036">
    <property type="entry name" value="SKELETOR-RELATED"/>
    <property type="match status" value="1"/>
</dbReference>
<evidence type="ECO:0000313" key="5">
    <source>
        <dbReference type="Proteomes" id="UP001054837"/>
    </source>
</evidence>
<reference evidence="4 5" key="1">
    <citation type="submission" date="2021-06" db="EMBL/GenBank/DDBJ databases">
        <title>Caerostris darwini draft genome.</title>
        <authorList>
            <person name="Kono N."/>
            <person name="Arakawa K."/>
        </authorList>
    </citation>
    <scope>NUCLEOTIDE SEQUENCE [LARGE SCALE GENOMIC DNA]</scope>
</reference>
<evidence type="ECO:0000259" key="3">
    <source>
        <dbReference type="Pfam" id="PF25489"/>
    </source>
</evidence>
<evidence type="ECO:0000256" key="1">
    <source>
        <dbReference type="ARBA" id="ARBA00022737"/>
    </source>
</evidence>
<dbReference type="Pfam" id="PF25489">
    <property type="entry name" value="At5g54830"/>
    <property type="match status" value="1"/>
</dbReference>
<feature type="compositionally biased region" description="Basic and acidic residues" evidence="2">
    <location>
        <begin position="836"/>
        <end position="851"/>
    </location>
</feature>
<feature type="region of interest" description="Disordered" evidence="2">
    <location>
        <begin position="151"/>
        <end position="186"/>
    </location>
</feature>
<feature type="domain" description="At5g54830-like" evidence="3">
    <location>
        <begin position="86"/>
        <end position="121"/>
    </location>
</feature>
<dbReference type="Proteomes" id="UP001054837">
    <property type="component" value="Unassembled WGS sequence"/>
</dbReference>
<dbReference type="EMBL" id="BPLQ01003292">
    <property type="protein sequence ID" value="GIX99365.1"/>
    <property type="molecule type" value="Genomic_DNA"/>
</dbReference>
<feature type="compositionally biased region" description="Basic and acidic residues" evidence="2">
    <location>
        <begin position="151"/>
        <end position="183"/>
    </location>
</feature>
<feature type="compositionally biased region" description="Basic and acidic residues" evidence="2">
    <location>
        <begin position="962"/>
        <end position="973"/>
    </location>
</feature>
<keyword evidence="5" id="KW-1185">Reference proteome</keyword>